<dbReference type="InterPro" id="IPR038765">
    <property type="entry name" value="Papain-like_cys_pep_sf"/>
</dbReference>
<dbReference type="PANTHER" id="PTHR47053:SF1">
    <property type="entry name" value="MUREIN DD-ENDOPEPTIDASE MEPH-RELATED"/>
    <property type="match status" value="1"/>
</dbReference>
<evidence type="ECO:0000256" key="4">
    <source>
        <dbReference type="ARBA" id="ARBA00022801"/>
    </source>
</evidence>
<keyword evidence="6" id="KW-0472">Membrane</keyword>
<evidence type="ECO:0000259" key="8">
    <source>
        <dbReference type="PROSITE" id="PS51935"/>
    </source>
</evidence>
<feature type="domain" description="SLH" evidence="7">
    <location>
        <begin position="302"/>
        <end position="357"/>
    </location>
</feature>
<dbReference type="GO" id="GO:0008234">
    <property type="term" value="F:cysteine-type peptidase activity"/>
    <property type="evidence" value="ECO:0007669"/>
    <property type="project" value="UniProtKB-KW"/>
</dbReference>
<dbReference type="PROSITE" id="PS51935">
    <property type="entry name" value="NLPC_P60"/>
    <property type="match status" value="1"/>
</dbReference>
<dbReference type="Proteomes" id="UP000243650">
    <property type="component" value="Unassembled WGS sequence"/>
</dbReference>
<feature type="domain" description="SLH" evidence="7">
    <location>
        <begin position="182"/>
        <end position="240"/>
    </location>
</feature>
<keyword evidence="10" id="KW-1185">Reference proteome</keyword>
<gene>
    <name evidence="9" type="ORF">C6I21_07785</name>
</gene>
<keyword evidence="6" id="KW-1133">Transmembrane helix</keyword>
<dbReference type="AlphaFoldDB" id="A0A2P6MHL7"/>
<name>A0A2P6MHL7_ALKUR</name>
<evidence type="ECO:0000313" key="10">
    <source>
        <dbReference type="Proteomes" id="UP000243650"/>
    </source>
</evidence>
<dbReference type="OrthoDB" id="9813368at2"/>
<dbReference type="GO" id="GO:0006508">
    <property type="term" value="P:proteolysis"/>
    <property type="evidence" value="ECO:0007669"/>
    <property type="project" value="UniProtKB-KW"/>
</dbReference>
<keyword evidence="3" id="KW-0732">Signal</keyword>
<dbReference type="PROSITE" id="PS51272">
    <property type="entry name" value="SLH"/>
    <property type="match status" value="3"/>
</dbReference>
<dbReference type="InterPro" id="IPR051202">
    <property type="entry name" value="Peptidase_C40"/>
</dbReference>
<dbReference type="InterPro" id="IPR000064">
    <property type="entry name" value="NLP_P60_dom"/>
</dbReference>
<keyword evidence="2" id="KW-0645">Protease</keyword>
<comment type="caution">
    <text evidence="9">The sequence shown here is derived from an EMBL/GenBank/DDBJ whole genome shotgun (WGS) entry which is preliminary data.</text>
</comment>
<organism evidence="9 10">
    <name type="scientific">Alkalicoccus urumqiensis</name>
    <name type="common">Bacillus urumqiensis</name>
    <dbReference type="NCBI Taxonomy" id="1548213"/>
    <lineage>
        <taxon>Bacteria</taxon>
        <taxon>Bacillati</taxon>
        <taxon>Bacillota</taxon>
        <taxon>Bacilli</taxon>
        <taxon>Bacillales</taxon>
        <taxon>Bacillaceae</taxon>
        <taxon>Alkalicoccus</taxon>
    </lineage>
</organism>
<protein>
    <submittedName>
        <fullName evidence="9">Hydrolase</fullName>
    </submittedName>
</protein>
<evidence type="ECO:0000259" key="7">
    <source>
        <dbReference type="PROSITE" id="PS51272"/>
    </source>
</evidence>
<evidence type="ECO:0000256" key="5">
    <source>
        <dbReference type="ARBA" id="ARBA00022807"/>
    </source>
</evidence>
<dbReference type="Gene3D" id="3.90.1720.10">
    <property type="entry name" value="endopeptidase domain like (from Nostoc punctiforme)"/>
    <property type="match status" value="1"/>
</dbReference>
<dbReference type="InterPro" id="IPR001119">
    <property type="entry name" value="SLH_dom"/>
</dbReference>
<dbReference type="Pfam" id="PF00395">
    <property type="entry name" value="SLH"/>
    <property type="match status" value="3"/>
</dbReference>
<keyword evidence="4 9" id="KW-0378">Hydrolase</keyword>
<comment type="similarity">
    <text evidence="1">Belongs to the peptidase C40 family.</text>
</comment>
<feature type="transmembrane region" description="Helical" evidence="6">
    <location>
        <begin position="20"/>
        <end position="37"/>
    </location>
</feature>
<sequence length="357" mass="38918">MGQNILYKNSKGCWKVRKWWFSFLAALMMTSVFTWDMNQTSAASGQGIVQEAHNYMGTPYSFGGDTPAAFDCSGFVQHVYEQFGIDLPRTSRDQANAGTYVAKSDLRPGDIVFYQGTWRDGVSHNGIYIGNNQMIHASRSRGVSVVSLDNSYWAPKYHSARRIISGSSQEVAGVQESFEELPAGQYHDVASNHWAHGAIQELGESGVIAGHSNWHFLPNDSISRAEAAALLNRQLKLGSGGSLPFNDVSSSTFASGDIASVTAAGVMGGYEDGSFRPTEPITRAEIATMFDRAFNWKTTPSGNASFSDVSSSSWAAPHISRLASIDQVSGYEDGTFRPDQNMTRAEFASVLHRAIHQ</sequence>
<evidence type="ECO:0000313" key="9">
    <source>
        <dbReference type="EMBL" id="PRO65789.1"/>
    </source>
</evidence>
<feature type="domain" description="SLH" evidence="7">
    <location>
        <begin position="241"/>
        <end position="301"/>
    </location>
</feature>
<reference evidence="9 10" key="1">
    <citation type="submission" date="2018-03" db="EMBL/GenBank/DDBJ databases">
        <title>Bacillus urumqiensis sp. nov., a moderately haloalkaliphilic bacterium isolated from a salt lake.</title>
        <authorList>
            <person name="Zhao B."/>
            <person name="Liao Z."/>
        </authorList>
    </citation>
    <scope>NUCLEOTIDE SEQUENCE [LARGE SCALE GENOMIC DNA]</scope>
    <source>
        <strain evidence="9 10">BZ-SZ-XJ18</strain>
    </source>
</reference>
<feature type="domain" description="NlpC/P60" evidence="8">
    <location>
        <begin position="42"/>
        <end position="164"/>
    </location>
</feature>
<dbReference type="SUPFAM" id="SSF54001">
    <property type="entry name" value="Cysteine proteinases"/>
    <property type="match status" value="1"/>
</dbReference>
<dbReference type="Pfam" id="PF00877">
    <property type="entry name" value="NLPC_P60"/>
    <property type="match status" value="1"/>
</dbReference>
<evidence type="ECO:0000256" key="2">
    <source>
        <dbReference type="ARBA" id="ARBA00022670"/>
    </source>
</evidence>
<dbReference type="EMBL" id="PVNS01000006">
    <property type="protein sequence ID" value="PRO65789.1"/>
    <property type="molecule type" value="Genomic_DNA"/>
</dbReference>
<keyword evidence="5" id="KW-0788">Thiol protease</keyword>
<dbReference type="PANTHER" id="PTHR47053">
    <property type="entry name" value="MUREIN DD-ENDOPEPTIDASE MEPH-RELATED"/>
    <property type="match status" value="1"/>
</dbReference>
<accession>A0A2P6MHL7</accession>
<proteinExistence type="inferred from homology"/>
<evidence type="ECO:0000256" key="6">
    <source>
        <dbReference type="SAM" id="Phobius"/>
    </source>
</evidence>
<evidence type="ECO:0000256" key="3">
    <source>
        <dbReference type="ARBA" id="ARBA00022729"/>
    </source>
</evidence>
<evidence type="ECO:0000256" key="1">
    <source>
        <dbReference type="ARBA" id="ARBA00007074"/>
    </source>
</evidence>
<keyword evidence="6" id="KW-0812">Transmembrane</keyword>